<gene>
    <name evidence="2" type="ORF">ASIM_LOCUS1198</name>
</gene>
<evidence type="ECO:0000313" key="4">
    <source>
        <dbReference type="WBParaSite" id="ASIM_0000131101-mRNA-1"/>
    </source>
</evidence>
<proteinExistence type="predicted"/>
<sequence length="107" mass="11853">IQGWGSPRKNTTASKESSGYGSGSSESDPEFDQLLHTLREGVSTENGRLSRQLNEIQSKIRSRNAGLEKSRRRSVPAYLREAFPKIFLQVAPSDLLYAQSKISLGLD</sequence>
<dbReference type="Proteomes" id="UP000267096">
    <property type="component" value="Unassembled WGS sequence"/>
</dbReference>
<dbReference type="AlphaFoldDB" id="A0A0M3J1B5"/>
<dbReference type="WBParaSite" id="ASIM_0000131101-mRNA-1">
    <property type="protein sequence ID" value="ASIM_0000131101-mRNA-1"/>
    <property type="gene ID" value="ASIM_0000131101"/>
</dbReference>
<reference evidence="2 3" key="2">
    <citation type="submission" date="2018-11" db="EMBL/GenBank/DDBJ databases">
        <authorList>
            <consortium name="Pathogen Informatics"/>
        </authorList>
    </citation>
    <scope>NUCLEOTIDE SEQUENCE [LARGE SCALE GENOMIC DNA]</scope>
</reference>
<name>A0A0M3J1B5_ANISI</name>
<dbReference type="OrthoDB" id="5877512at2759"/>
<organism evidence="4">
    <name type="scientific">Anisakis simplex</name>
    <name type="common">Herring worm</name>
    <dbReference type="NCBI Taxonomy" id="6269"/>
    <lineage>
        <taxon>Eukaryota</taxon>
        <taxon>Metazoa</taxon>
        <taxon>Ecdysozoa</taxon>
        <taxon>Nematoda</taxon>
        <taxon>Chromadorea</taxon>
        <taxon>Rhabditida</taxon>
        <taxon>Spirurina</taxon>
        <taxon>Ascaridomorpha</taxon>
        <taxon>Ascaridoidea</taxon>
        <taxon>Anisakidae</taxon>
        <taxon>Anisakis</taxon>
        <taxon>Anisakis simplex complex</taxon>
    </lineage>
</organism>
<dbReference type="EMBL" id="UYRR01001153">
    <property type="protein sequence ID" value="VDK18512.1"/>
    <property type="molecule type" value="Genomic_DNA"/>
</dbReference>
<reference evidence="4" key="1">
    <citation type="submission" date="2017-02" db="UniProtKB">
        <authorList>
            <consortium name="WormBaseParasite"/>
        </authorList>
    </citation>
    <scope>IDENTIFICATION</scope>
</reference>
<protein>
    <submittedName>
        <fullName evidence="4">GIT1</fullName>
    </submittedName>
</protein>
<feature type="compositionally biased region" description="Low complexity" evidence="1">
    <location>
        <begin position="14"/>
        <end position="26"/>
    </location>
</feature>
<evidence type="ECO:0000313" key="3">
    <source>
        <dbReference type="Proteomes" id="UP000267096"/>
    </source>
</evidence>
<accession>A0A0M3J1B5</accession>
<keyword evidence="3" id="KW-1185">Reference proteome</keyword>
<evidence type="ECO:0000256" key="1">
    <source>
        <dbReference type="SAM" id="MobiDB-lite"/>
    </source>
</evidence>
<feature type="region of interest" description="Disordered" evidence="1">
    <location>
        <begin position="1"/>
        <end position="32"/>
    </location>
</feature>
<evidence type="ECO:0000313" key="2">
    <source>
        <dbReference type="EMBL" id="VDK18512.1"/>
    </source>
</evidence>